<feature type="domain" description="Peptidase S26" evidence="9">
    <location>
        <begin position="7"/>
        <end position="207"/>
    </location>
</feature>
<dbReference type="EC" id="3.4.21.89" evidence="3 8"/>
<dbReference type="SUPFAM" id="SSF51306">
    <property type="entry name" value="LexA/Signal peptidase"/>
    <property type="match status" value="1"/>
</dbReference>
<dbReference type="PANTHER" id="PTHR43390">
    <property type="entry name" value="SIGNAL PEPTIDASE I"/>
    <property type="match status" value="1"/>
</dbReference>
<keyword evidence="8" id="KW-1133">Transmembrane helix</keyword>
<proteinExistence type="inferred from homology"/>
<dbReference type="GO" id="GO:0016020">
    <property type="term" value="C:membrane"/>
    <property type="evidence" value="ECO:0007669"/>
    <property type="project" value="UniProtKB-SubCell"/>
</dbReference>
<comment type="similarity">
    <text evidence="2 8">Belongs to the peptidase S26 family.</text>
</comment>
<dbReference type="InterPro" id="IPR019758">
    <property type="entry name" value="Pept_S26A_signal_pept_1_CS"/>
</dbReference>
<evidence type="ECO:0000313" key="10">
    <source>
        <dbReference type="EMBL" id="APJ02985.1"/>
    </source>
</evidence>
<sequence>MKYLKEFKEILIVLILVVLFRSCILNWYYIPSGSMIPTLKIGDHVVVNKLSYGFMLPFMETQILSWNSPQRGDVVVFQGPSSEGAQVLIKRVIATSGDNVSFVNGVLKINGIEVQETVNKDRSLLQDTGNNDDISDFSLISESGFSKFSHYILRKKNGGITSTENRTWVVPEGKVFCMGDNRDNSYDGRFWGFTDEKSIYGRAFLISYSTGDKGMWPHLRNERWFMTLAN</sequence>
<dbReference type="PRINTS" id="PR00727">
    <property type="entry name" value="LEADERPTASE"/>
</dbReference>
<dbReference type="AlphaFoldDB" id="A0A1L4CYI0"/>
<protein>
    <recommendedName>
        <fullName evidence="4 8">Signal peptidase I</fullName>
        <ecNumber evidence="3 8">3.4.21.89</ecNumber>
    </recommendedName>
</protein>
<accession>A0A1L4CYI0</accession>
<feature type="transmembrane region" description="Helical" evidence="8">
    <location>
        <begin position="12"/>
        <end position="30"/>
    </location>
</feature>
<dbReference type="GO" id="GO:0009003">
    <property type="term" value="F:signal peptidase activity"/>
    <property type="evidence" value="ECO:0007669"/>
    <property type="project" value="UniProtKB-EC"/>
</dbReference>
<keyword evidence="8" id="KW-0472">Membrane</keyword>
<evidence type="ECO:0000256" key="7">
    <source>
        <dbReference type="PIRSR" id="PIRSR600223-1"/>
    </source>
</evidence>
<dbReference type="InterPro" id="IPR019756">
    <property type="entry name" value="Pept_S26A_signal_pept_1_Ser-AS"/>
</dbReference>
<dbReference type="KEGG" id="saqi:AXG55_03270"/>
<evidence type="ECO:0000256" key="5">
    <source>
        <dbReference type="ARBA" id="ARBA00022670"/>
    </source>
</evidence>
<dbReference type="NCBIfam" id="TIGR02227">
    <property type="entry name" value="sigpep_I_bact"/>
    <property type="match status" value="1"/>
</dbReference>
<reference evidence="10 11" key="1">
    <citation type="submission" date="2016-10" db="EMBL/GenBank/DDBJ databases">
        <title>Silvanigrella aquatica sp. nov., isolated from a freshwater lake located in the Black Forest, Germany, description of Silvanigrellaceae fam. nov., Silvanigrellales ord. nov., reclassification of the order Bdellovibrionales in the class Oligoflexia, reclassification of the families Bacteriovoracaceae and Halobacteriovoraceae in the new order Bacteriovoracales ord. nov., and reclassification of the family Pseudobacteriovoracaceae in the order Oligoflexiales.</title>
        <authorList>
            <person name="Hahn M.W."/>
            <person name="Schmidt J."/>
            <person name="Koll U."/>
            <person name="Rohde M."/>
            <person name="Verbag S."/>
            <person name="Pitt A."/>
            <person name="Nakai R."/>
            <person name="Naganuma T."/>
            <person name="Lang E."/>
        </authorList>
    </citation>
    <scope>NUCLEOTIDE SEQUENCE [LARGE SCALE GENOMIC DNA]</scope>
    <source>
        <strain evidence="10 11">MWH-Nonnen-W8red</strain>
    </source>
</reference>
<dbReference type="InterPro" id="IPR036286">
    <property type="entry name" value="LexA/Signal_pep-like_sf"/>
</dbReference>
<dbReference type="CDD" id="cd06530">
    <property type="entry name" value="S26_SPase_I"/>
    <property type="match status" value="1"/>
</dbReference>
<dbReference type="GO" id="GO:0004252">
    <property type="term" value="F:serine-type endopeptidase activity"/>
    <property type="evidence" value="ECO:0007669"/>
    <property type="project" value="InterPro"/>
</dbReference>
<gene>
    <name evidence="10" type="ORF">AXG55_03270</name>
</gene>
<dbReference type="EMBL" id="CP017834">
    <property type="protein sequence ID" value="APJ02985.1"/>
    <property type="molecule type" value="Genomic_DNA"/>
</dbReference>
<evidence type="ECO:0000256" key="8">
    <source>
        <dbReference type="RuleBase" id="RU362042"/>
    </source>
</evidence>
<dbReference type="OrthoDB" id="150137at2"/>
<dbReference type="GO" id="GO:0006465">
    <property type="term" value="P:signal peptide processing"/>
    <property type="evidence" value="ECO:0007669"/>
    <property type="project" value="InterPro"/>
</dbReference>
<keyword evidence="6 8" id="KW-0378">Hydrolase</keyword>
<dbReference type="PROSITE" id="PS00501">
    <property type="entry name" value="SPASE_I_1"/>
    <property type="match status" value="1"/>
</dbReference>
<name>A0A1L4CYI0_9BACT</name>
<organism evidence="10 11">
    <name type="scientific">Silvanigrella aquatica</name>
    <dbReference type="NCBI Taxonomy" id="1915309"/>
    <lineage>
        <taxon>Bacteria</taxon>
        <taxon>Pseudomonadati</taxon>
        <taxon>Bdellovibrionota</taxon>
        <taxon>Oligoflexia</taxon>
        <taxon>Silvanigrellales</taxon>
        <taxon>Silvanigrellaceae</taxon>
        <taxon>Silvanigrella</taxon>
    </lineage>
</organism>
<dbReference type="PROSITE" id="PS00761">
    <property type="entry name" value="SPASE_I_3"/>
    <property type="match status" value="1"/>
</dbReference>
<evidence type="ECO:0000256" key="3">
    <source>
        <dbReference type="ARBA" id="ARBA00013208"/>
    </source>
</evidence>
<dbReference type="RefSeq" id="WP_148696699.1">
    <property type="nucleotide sequence ID" value="NZ_CP017834.1"/>
</dbReference>
<dbReference type="InterPro" id="IPR000223">
    <property type="entry name" value="Pept_S26A_signal_pept_1"/>
</dbReference>
<dbReference type="STRING" id="1915309.AXG55_03270"/>
<dbReference type="PANTHER" id="PTHR43390:SF1">
    <property type="entry name" value="CHLOROPLAST PROCESSING PEPTIDASE"/>
    <property type="match status" value="1"/>
</dbReference>
<dbReference type="InterPro" id="IPR019533">
    <property type="entry name" value="Peptidase_S26"/>
</dbReference>
<evidence type="ECO:0000256" key="2">
    <source>
        <dbReference type="ARBA" id="ARBA00009370"/>
    </source>
</evidence>
<comment type="subcellular location">
    <subcellularLocation>
        <location evidence="8">Membrane</location>
        <topology evidence="8">Single-pass type II membrane protein</topology>
    </subcellularLocation>
</comment>
<evidence type="ECO:0000256" key="1">
    <source>
        <dbReference type="ARBA" id="ARBA00000677"/>
    </source>
</evidence>
<keyword evidence="8" id="KW-0812">Transmembrane</keyword>
<evidence type="ECO:0000256" key="4">
    <source>
        <dbReference type="ARBA" id="ARBA00019232"/>
    </source>
</evidence>
<evidence type="ECO:0000256" key="6">
    <source>
        <dbReference type="ARBA" id="ARBA00022801"/>
    </source>
</evidence>
<keyword evidence="11" id="KW-1185">Reference proteome</keyword>
<feature type="active site" evidence="7">
    <location>
        <position position="90"/>
    </location>
</feature>
<keyword evidence="5 8" id="KW-0645">Protease</keyword>
<comment type="catalytic activity">
    <reaction evidence="1 8">
        <text>Cleavage of hydrophobic, N-terminal signal or leader sequences from secreted and periplasmic proteins.</text>
        <dbReference type="EC" id="3.4.21.89"/>
    </reaction>
</comment>
<feature type="active site" evidence="7">
    <location>
        <position position="34"/>
    </location>
</feature>
<dbReference type="Proteomes" id="UP000184731">
    <property type="component" value="Chromosome"/>
</dbReference>
<evidence type="ECO:0000259" key="9">
    <source>
        <dbReference type="Pfam" id="PF10502"/>
    </source>
</evidence>
<evidence type="ECO:0000313" key="11">
    <source>
        <dbReference type="Proteomes" id="UP000184731"/>
    </source>
</evidence>
<dbReference type="Gene3D" id="2.10.109.10">
    <property type="entry name" value="Umud Fragment, subunit A"/>
    <property type="match status" value="1"/>
</dbReference>
<dbReference type="Pfam" id="PF10502">
    <property type="entry name" value="Peptidase_S26"/>
    <property type="match status" value="1"/>
</dbReference>